<evidence type="ECO:0000313" key="2">
    <source>
        <dbReference type="EMBL" id="PQK08284.1"/>
    </source>
</evidence>
<proteinExistence type="predicted"/>
<name>A0A2S7XWX6_BEABA</name>
<feature type="domain" description="SRR1-like" evidence="1">
    <location>
        <begin position="150"/>
        <end position="320"/>
    </location>
</feature>
<sequence length="346" mass="39124">MTVRNSTSSKPLQHDCTVWRNSSQAAANLYKNGVKLWKKHDLTDIERQLADSKTQSVFTVRLIDGTTLDITNPMFGEESPIWKPRIKFQEYWRLVKDQPDGPPETYHCTYLLSWTNTTARSFRGVVANPSSLFDDNRLAWNESRSCELLRSRFEQISATKKVKRIVCFGLGDICRKPPEWMGRYPASGDHNLEISFVRGAMVQHSIALTLAQICSDIAGYDVQLLAQDPDYTDEAKAILKGNGFSIVGDYGAGGFAKVDDDSVVFSVFVEAPLKQIIADIARPLMIISTGFDTFNDSEKPWMDAESPRTVDMWEEYEEKTSFPISPGDGELMSKMRDVYLYVRKGI</sequence>
<organism evidence="2 3">
    <name type="scientific">Beauveria bassiana</name>
    <name type="common">White muscardine disease fungus</name>
    <name type="synonym">Tritirachium shiotae</name>
    <dbReference type="NCBI Taxonomy" id="176275"/>
    <lineage>
        <taxon>Eukaryota</taxon>
        <taxon>Fungi</taxon>
        <taxon>Dikarya</taxon>
        <taxon>Ascomycota</taxon>
        <taxon>Pezizomycotina</taxon>
        <taxon>Sordariomycetes</taxon>
        <taxon>Hypocreomycetidae</taxon>
        <taxon>Hypocreales</taxon>
        <taxon>Cordycipitaceae</taxon>
        <taxon>Beauveria</taxon>
    </lineage>
</organism>
<dbReference type="Proteomes" id="UP000237441">
    <property type="component" value="Unassembled WGS sequence"/>
</dbReference>
<evidence type="ECO:0000313" key="3">
    <source>
        <dbReference type="Proteomes" id="UP000237441"/>
    </source>
</evidence>
<dbReference type="EMBL" id="JRHA01000001">
    <property type="protein sequence ID" value="PQK08284.1"/>
    <property type="molecule type" value="Genomic_DNA"/>
</dbReference>
<dbReference type="Pfam" id="PF07985">
    <property type="entry name" value="SRR1"/>
    <property type="match status" value="1"/>
</dbReference>
<dbReference type="PANTHER" id="PTHR42080">
    <property type="entry name" value="SRR1 DOMAIN-CONTAINING PROTEIN"/>
    <property type="match status" value="1"/>
</dbReference>
<comment type="caution">
    <text evidence="2">The sequence shown here is derived from an EMBL/GenBank/DDBJ whole genome shotgun (WGS) entry which is preliminary data.</text>
</comment>
<gene>
    <name evidence="2" type="ORF">BB8028_0001g03620</name>
</gene>
<evidence type="ECO:0000259" key="1">
    <source>
        <dbReference type="Pfam" id="PF07985"/>
    </source>
</evidence>
<protein>
    <recommendedName>
        <fullName evidence="1">SRR1-like domain-containing protein</fullName>
    </recommendedName>
</protein>
<reference evidence="2 3" key="1">
    <citation type="submission" date="2016-07" db="EMBL/GenBank/DDBJ databases">
        <title>Comparative genomics of the entomopathogenic fungus Beauveria bassiana.</title>
        <authorList>
            <person name="Valero Jimenez C.A."/>
            <person name="Zwaan B.J."/>
            <person name="Van Kan J.A."/>
            <person name="Takken W."/>
            <person name="Debets A.J."/>
            <person name="Schoustra S.E."/>
            <person name="Koenraadt C.J."/>
        </authorList>
    </citation>
    <scope>NUCLEOTIDE SEQUENCE [LARGE SCALE GENOMIC DNA]</scope>
    <source>
        <strain evidence="2 3">ARSEF 8028</strain>
    </source>
</reference>
<dbReference type="OrthoDB" id="5230585at2759"/>
<dbReference type="AlphaFoldDB" id="A0A2S7XWX6"/>
<dbReference type="PANTHER" id="PTHR42080:SF1">
    <property type="entry name" value="SRR1-LIKE DOMAIN-CONTAINING PROTEIN"/>
    <property type="match status" value="1"/>
</dbReference>
<accession>A0A2S7XWX6</accession>
<dbReference type="InterPro" id="IPR012942">
    <property type="entry name" value="SRR1-like"/>
</dbReference>